<dbReference type="InterPro" id="IPR007492">
    <property type="entry name" value="LytTR_DNA-bd_dom"/>
</dbReference>
<dbReference type="InterPro" id="IPR011006">
    <property type="entry name" value="CheY-like_superfamily"/>
</dbReference>
<dbReference type="Gene3D" id="2.40.50.1020">
    <property type="entry name" value="LytTr DNA-binding domain"/>
    <property type="match status" value="1"/>
</dbReference>
<dbReference type="GO" id="GO:0003677">
    <property type="term" value="F:DNA binding"/>
    <property type="evidence" value="ECO:0007669"/>
    <property type="project" value="UniProtKB-KW"/>
</dbReference>
<feature type="domain" description="HTH LytTR-type" evidence="3">
    <location>
        <begin position="141"/>
        <end position="240"/>
    </location>
</feature>
<organism evidence="4 5">
    <name type="scientific">Pseudopedobacter saltans</name>
    <dbReference type="NCBI Taxonomy" id="151895"/>
    <lineage>
        <taxon>Bacteria</taxon>
        <taxon>Pseudomonadati</taxon>
        <taxon>Bacteroidota</taxon>
        <taxon>Sphingobacteriia</taxon>
        <taxon>Sphingobacteriales</taxon>
        <taxon>Sphingobacteriaceae</taxon>
        <taxon>Pseudopedobacter</taxon>
    </lineage>
</organism>
<dbReference type="InterPro" id="IPR001789">
    <property type="entry name" value="Sig_transdc_resp-reg_receiver"/>
</dbReference>
<evidence type="ECO:0000313" key="5">
    <source>
        <dbReference type="Proteomes" id="UP000249645"/>
    </source>
</evidence>
<dbReference type="EMBL" id="QFOI01000353">
    <property type="protein sequence ID" value="PZP43797.1"/>
    <property type="molecule type" value="Genomic_DNA"/>
</dbReference>
<dbReference type="GO" id="GO:0000156">
    <property type="term" value="F:phosphorelay response regulator activity"/>
    <property type="evidence" value="ECO:0007669"/>
    <property type="project" value="InterPro"/>
</dbReference>
<protein>
    <submittedName>
        <fullName evidence="4">DNA-binding response regulator</fullName>
    </submittedName>
</protein>
<sequence>MIKCIVIDDEPWACALLEDYVRKIPFLELVESSSNPIDAIHKIQNGDIQLAFLDIQMPELTGIQLMKIIQNKCRVILTTAYSDYALESYDYNVIDYLLKPIPFERFYIAATKAQEILFDKTETRISSTEIPRTPINLNEFLFVKTDKKTIKLDFSDIIYIEGLKDYIAFHTTKEKLLVLDSLKAVESTLPSPSFVRVHKSFIVAVKAIDSIERNRIFLKNKIIIPIGETYRDNFMRMINTN</sequence>
<dbReference type="Pfam" id="PF04397">
    <property type="entry name" value="LytTR"/>
    <property type="match status" value="1"/>
</dbReference>
<dbReference type="PROSITE" id="PS50110">
    <property type="entry name" value="RESPONSE_REGULATORY"/>
    <property type="match status" value="1"/>
</dbReference>
<feature type="modified residue" description="4-aspartylphosphate" evidence="1">
    <location>
        <position position="54"/>
    </location>
</feature>
<dbReference type="SMART" id="SM00850">
    <property type="entry name" value="LytTR"/>
    <property type="match status" value="1"/>
</dbReference>
<keyword evidence="1" id="KW-0597">Phosphoprotein</keyword>
<evidence type="ECO:0000259" key="3">
    <source>
        <dbReference type="PROSITE" id="PS50930"/>
    </source>
</evidence>
<proteinExistence type="predicted"/>
<gene>
    <name evidence="4" type="ORF">DI598_15360</name>
</gene>
<evidence type="ECO:0000256" key="1">
    <source>
        <dbReference type="PROSITE-ProRule" id="PRU00169"/>
    </source>
</evidence>
<dbReference type="PANTHER" id="PTHR37299:SF1">
    <property type="entry name" value="STAGE 0 SPORULATION PROTEIN A HOMOLOG"/>
    <property type="match status" value="1"/>
</dbReference>
<dbReference type="AlphaFoldDB" id="A0A2W5EQG8"/>
<dbReference type="PANTHER" id="PTHR37299">
    <property type="entry name" value="TRANSCRIPTIONAL REGULATOR-RELATED"/>
    <property type="match status" value="1"/>
</dbReference>
<evidence type="ECO:0000313" key="4">
    <source>
        <dbReference type="EMBL" id="PZP43797.1"/>
    </source>
</evidence>
<comment type="caution">
    <text evidence="4">The sequence shown here is derived from an EMBL/GenBank/DDBJ whole genome shotgun (WGS) entry which is preliminary data.</text>
</comment>
<accession>A0A2W5EQG8</accession>
<dbReference type="SMART" id="SM00448">
    <property type="entry name" value="REC"/>
    <property type="match status" value="1"/>
</dbReference>
<keyword evidence="4" id="KW-0238">DNA-binding</keyword>
<dbReference type="SUPFAM" id="SSF52172">
    <property type="entry name" value="CheY-like"/>
    <property type="match status" value="1"/>
</dbReference>
<dbReference type="Proteomes" id="UP000249645">
    <property type="component" value="Unassembled WGS sequence"/>
</dbReference>
<dbReference type="PROSITE" id="PS50930">
    <property type="entry name" value="HTH_LYTTR"/>
    <property type="match status" value="1"/>
</dbReference>
<dbReference type="InterPro" id="IPR046947">
    <property type="entry name" value="LytR-like"/>
</dbReference>
<dbReference type="Gene3D" id="3.40.50.2300">
    <property type="match status" value="1"/>
</dbReference>
<feature type="domain" description="Response regulatory" evidence="2">
    <location>
        <begin position="3"/>
        <end position="114"/>
    </location>
</feature>
<evidence type="ECO:0000259" key="2">
    <source>
        <dbReference type="PROSITE" id="PS50110"/>
    </source>
</evidence>
<dbReference type="Pfam" id="PF00072">
    <property type="entry name" value="Response_reg"/>
    <property type="match status" value="1"/>
</dbReference>
<name>A0A2W5EQG8_9SPHI</name>
<reference evidence="4 5" key="1">
    <citation type="submission" date="2017-11" db="EMBL/GenBank/DDBJ databases">
        <title>Infants hospitalized years apart are colonized by the same room-sourced microbial strains.</title>
        <authorList>
            <person name="Brooks B."/>
            <person name="Olm M.R."/>
            <person name="Firek B.A."/>
            <person name="Baker R."/>
            <person name="Thomas B.C."/>
            <person name="Morowitz M.J."/>
            <person name="Banfield J.F."/>
        </authorList>
    </citation>
    <scope>NUCLEOTIDE SEQUENCE [LARGE SCALE GENOMIC DNA]</scope>
    <source>
        <strain evidence="4">S2_009_000_R2_76</strain>
    </source>
</reference>